<evidence type="ECO:0000259" key="1">
    <source>
        <dbReference type="Pfam" id="PF24315"/>
    </source>
</evidence>
<feature type="domain" description="DUF7489" evidence="1">
    <location>
        <begin position="3"/>
        <end position="65"/>
    </location>
</feature>
<dbReference type="InterPro" id="IPR055912">
    <property type="entry name" value="DUF7489"/>
</dbReference>
<sequence>MGQQQWRGTVVKKSRGLLDGANLYRRLHIRLPDGSTRKIRVDRALWEALEVGDSVTKRAGADPVKD</sequence>
<comment type="caution">
    <text evidence="2">The sequence shown here is derived from an EMBL/GenBank/DDBJ whole genome shotgun (WGS) entry which is preliminary data.</text>
</comment>
<keyword evidence="3" id="KW-1185">Reference proteome</keyword>
<dbReference type="Proteomes" id="UP001348098">
    <property type="component" value="Unassembled WGS sequence"/>
</dbReference>
<accession>A0ABU6ASP4</accession>
<proteinExistence type="predicted"/>
<organism evidence="2 3">
    <name type="scientific">Nocardia implantans</name>
    <dbReference type="NCBI Taxonomy" id="3108168"/>
    <lineage>
        <taxon>Bacteria</taxon>
        <taxon>Bacillati</taxon>
        <taxon>Actinomycetota</taxon>
        <taxon>Actinomycetes</taxon>
        <taxon>Mycobacteriales</taxon>
        <taxon>Nocardiaceae</taxon>
        <taxon>Nocardia</taxon>
    </lineage>
</organism>
<evidence type="ECO:0000313" key="2">
    <source>
        <dbReference type="EMBL" id="MEB3510383.1"/>
    </source>
</evidence>
<dbReference type="RefSeq" id="WP_195079350.1">
    <property type="nucleotide sequence ID" value="NZ_JAYESH010000003.1"/>
</dbReference>
<reference evidence="2 3" key="1">
    <citation type="submission" date="2023-12" db="EMBL/GenBank/DDBJ databases">
        <title>novel species in genus Nocarida.</title>
        <authorList>
            <person name="Li Z."/>
        </authorList>
    </citation>
    <scope>NUCLEOTIDE SEQUENCE [LARGE SCALE GENOMIC DNA]</scope>
    <source>
        <strain evidence="2 3">CDC186</strain>
    </source>
</reference>
<name>A0ABU6ASP4_9NOCA</name>
<dbReference type="EMBL" id="JAYKYQ010000003">
    <property type="protein sequence ID" value="MEB3510383.1"/>
    <property type="molecule type" value="Genomic_DNA"/>
</dbReference>
<evidence type="ECO:0000313" key="3">
    <source>
        <dbReference type="Proteomes" id="UP001348098"/>
    </source>
</evidence>
<gene>
    <name evidence="2" type="ORF">U3653_10170</name>
</gene>
<dbReference type="Pfam" id="PF24315">
    <property type="entry name" value="DUF7489"/>
    <property type="match status" value="1"/>
</dbReference>
<protein>
    <recommendedName>
        <fullName evidence="1">DUF7489 domain-containing protein</fullName>
    </recommendedName>
</protein>